<dbReference type="Pfam" id="PF03787">
    <property type="entry name" value="RAMPs"/>
    <property type="match status" value="1"/>
</dbReference>
<proteinExistence type="predicted"/>
<dbReference type="OrthoDB" id="9789361at2"/>
<evidence type="ECO:0000313" key="3">
    <source>
        <dbReference type="EMBL" id="RRD89596.1"/>
    </source>
</evidence>
<comment type="caution">
    <text evidence="3">The sequence shown here is derived from an EMBL/GenBank/DDBJ whole genome shotgun (WGS) entry which is preliminary data.</text>
</comment>
<evidence type="ECO:0000259" key="2">
    <source>
        <dbReference type="Pfam" id="PF03787"/>
    </source>
</evidence>
<sequence>MKTRIFHLHALSALHIGTGQGVGTVDLPIARSRATNLPLVPGSSLKGVLRDSAKTQWDKLDENDINALFGSESTVDETHASAVAFGDAHLLLLPVRSFAGTVAYATCPFILQRYARDMKLKHKQVQLKDNTAALCAGSELLIKNHAKIALEDLDMDAVADENAQEWAKTIADALYPKGEKDGVEDAEDWQKQFTERFVVLPDNVFSFLADTATEIRMRIRIDRTTRIVEKGALWSEENLPAEAVLWGVMGIDKGRNGKNAKSAAELSAKIPTGETHIQIGGKHTVGRGLCRLMIGAEQEGGQS</sequence>
<organism evidence="3 4">
    <name type="scientific">Conchiformibius steedae</name>
    <dbReference type="NCBI Taxonomy" id="153493"/>
    <lineage>
        <taxon>Bacteria</taxon>
        <taxon>Pseudomonadati</taxon>
        <taxon>Pseudomonadota</taxon>
        <taxon>Betaproteobacteria</taxon>
        <taxon>Neisseriales</taxon>
        <taxon>Neisseriaceae</taxon>
        <taxon>Conchiformibius</taxon>
    </lineage>
</organism>
<dbReference type="InterPro" id="IPR013410">
    <property type="entry name" value="CRISPR-assoc_RAMP_Cmr4"/>
</dbReference>
<evidence type="ECO:0000256" key="1">
    <source>
        <dbReference type="ARBA" id="ARBA00023118"/>
    </source>
</evidence>
<dbReference type="GO" id="GO:0051607">
    <property type="term" value="P:defense response to virus"/>
    <property type="evidence" value="ECO:0007669"/>
    <property type="project" value="UniProtKB-KW"/>
</dbReference>
<keyword evidence="1" id="KW-0051">Antiviral defense</keyword>
<dbReference type="InterPro" id="IPR005537">
    <property type="entry name" value="RAMP_III_fam"/>
</dbReference>
<feature type="domain" description="CRISPR type III-associated protein" evidence="2">
    <location>
        <begin position="8"/>
        <end position="290"/>
    </location>
</feature>
<dbReference type="PANTHER" id="PTHR36700:SF1">
    <property type="entry name" value="CRISPR SYSTEM CMR SUBUNIT CMR4"/>
    <property type="match status" value="1"/>
</dbReference>
<protein>
    <submittedName>
        <fullName evidence="3">Type III-B CRISPR module RAMP protein Cmr4</fullName>
    </submittedName>
</protein>
<keyword evidence="4" id="KW-1185">Reference proteome</keyword>
<accession>A0A3P2A3Y6</accession>
<dbReference type="NCBIfam" id="TIGR02580">
    <property type="entry name" value="cas_RAMP_Cmr4"/>
    <property type="match status" value="1"/>
</dbReference>
<dbReference type="EMBL" id="RQYC01000013">
    <property type="protein sequence ID" value="RRD89596.1"/>
    <property type="molecule type" value="Genomic_DNA"/>
</dbReference>
<dbReference type="RefSeq" id="WP_124795490.1">
    <property type="nucleotide sequence ID" value="NZ_RQYC01000013.1"/>
</dbReference>
<evidence type="ECO:0000313" key="4">
    <source>
        <dbReference type="Proteomes" id="UP000269923"/>
    </source>
</evidence>
<dbReference type="AlphaFoldDB" id="A0A3P2A3Y6"/>
<dbReference type="PANTHER" id="PTHR36700">
    <property type="entry name" value="CRISPR SYSTEM CMR SUBUNIT CMR4"/>
    <property type="match status" value="1"/>
</dbReference>
<gene>
    <name evidence="3" type="primary">cmr4</name>
    <name evidence="3" type="ORF">EII21_08185</name>
</gene>
<dbReference type="Proteomes" id="UP000269923">
    <property type="component" value="Unassembled WGS sequence"/>
</dbReference>
<reference evidence="3 4" key="1">
    <citation type="submission" date="2018-11" db="EMBL/GenBank/DDBJ databases">
        <title>Genomes From Bacteria Associated with the Canine Oral Cavity: a Test Case for Automated Genome-Based Taxonomic Assignment.</title>
        <authorList>
            <person name="Coil D.A."/>
            <person name="Jospin G."/>
            <person name="Darling A.E."/>
            <person name="Wallis C."/>
            <person name="Davis I.J."/>
            <person name="Harris S."/>
            <person name="Eisen J.A."/>
            <person name="Holcombe L.J."/>
            <person name="O'Flynn C."/>
        </authorList>
    </citation>
    <scope>NUCLEOTIDE SEQUENCE [LARGE SCALE GENOMIC DNA]</scope>
    <source>
        <strain evidence="3 4">COT-280</strain>
    </source>
</reference>
<name>A0A3P2A3Y6_9NEIS</name>